<feature type="region of interest" description="Disordered" evidence="8">
    <location>
        <begin position="2458"/>
        <end position="2509"/>
    </location>
</feature>
<evidence type="ECO:0000313" key="12">
    <source>
        <dbReference type="Proteomes" id="UP000002173"/>
    </source>
</evidence>
<dbReference type="InterPro" id="IPR015940">
    <property type="entry name" value="UBA"/>
</dbReference>
<dbReference type="EMBL" id="AAXT01000002">
    <property type="protein sequence ID" value="EDO06876.1"/>
    <property type="molecule type" value="Genomic_DNA"/>
</dbReference>
<evidence type="ECO:0000256" key="1">
    <source>
        <dbReference type="ARBA" id="ARBA00000885"/>
    </source>
</evidence>
<dbReference type="VEuPathDB" id="PiroplasmaDB:BBOV_IV005150"/>
<feature type="domain" description="HECT" evidence="10">
    <location>
        <begin position="3886"/>
        <end position="4221"/>
    </location>
</feature>
<dbReference type="PANTHER" id="PTHR11254:SF67">
    <property type="entry name" value="E3 UBIQUITIN-PROTEIN LIGASE HUWE1"/>
    <property type="match status" value="1"/>
</dbReference>
<evidence type="ECO:0000259" key="9">
    <source>
        <dbReference type="PROSITE" id="PS50030"/>
    </source>
</evidence>
<dbReference type="InterPro" id="IPR010309">
    <property type="entry name" value="E3_Ub_ligase_DUF908"/>
</dbReference>
<comment type="similarity">
    <text evidence="6">Belongs to the UPL family. TOM1/PTR1 subfamily.</text>
</comment>
<gene>
    <name evidence="11" type="ORF">BBOV_IV005150</name>
</gene>
<feature type="compositionally biased region" description="Acidic residues" evidence="8">
    <location>
        <begin position="2417"/>
        <end position="2442"/>
    </location>
</feature>
<evidence type="ECO:0000259" key="10">
    <source>
        <dbReference type="PROSITE" id="PS50237"/>
    </source>
</evidence>
<name>A7AQQ7_BABBO</name>
<dbReference type="Gene3D" id="3.30.2410.10">
    <property type="entry name" value="Hect, E3 ligase catalytic domain"/>
    <property type="match status" value="1"/>
</dbReference>
<dbReference type="CDD" id="cd00078">
    <property type="entry name" value="HECTc"/>
    <property type="match status" value="1"/>
</dbReference>
<dbReference type="InterPro" id="IPR010314">
    <property type="entry name" value="E3_Ub_ligase_DUF913"/>
</dbReference>
<reference evidence="12" key="3">
    <citation type="journal article" date="2021" name="Int. J. Parasitol.">
        <title>Comparative analysis of gene expression between Babesia bovis blood stages and kinetes allowed by improved genome annotation.</title>
        <authorList>
            <person name="Ueti M.W."/>
            <person name="Johnson W.C."/>
            <person name="Kappmeyer L.S."/>
            <person name="Herndon D.R."/>
            <person name="Mousel M.R."/>
            <person name="Reif K.E."/>
            <person name="Taus N.S."/>
            <person name="Ifeonu O.O."/>
            <person name="Silva J.C."/>
            <person name="Suarez C.E."/>
            <person name="Brayton K.A."/>
        </authorList>
    </citation>
    <scope>NUCLEOTIDE SEQUENCE [LARGE SCALE GENOMIC DNA]</scope>
</reference>
<comment type="catalytic activity">
    <reaction evidence="1">
        <text>S-ubiquitinyl-[E2 ubiquitin-conjugating enzyme]-L-cysteine + [acceptor protein]-L-lysine = [E2 ubiquitin-conjugating enzyme]-L-cysteine + N(6)-ubiquitinyl-[acceptor protein]-L-lysine.</text>
        <dbReference type="EC" id="2.3.2.26"/>
    </reaction>
</comment>
<feature type="domain" description="UBA" evidence="9">
    <location>
        <begin position="1488"/>
        <end position="1536"/>
    </location>
</feature>
<dbReference type="CDD" id="cd14330">
    <property type="entry name" value="UBA_atDRM2_like"/>
    <property type="match status" value="1"/>
</dbReference>
<dbReference type="PROSITE" id="PS50030">
    <property type="entry name" value="UBA"/>
    <property type="match status" value="1"/>
</dbReference>
<dbReference type="InterPro" id="IPR050409">
    <property type="entry name" value="E3_ubiq-protein_ligase"/>
</dbReference>
<dbReference type="GO" id="GO:0061630">
    <property type="term" value="F:ubiquitin protein ligase activity"/>
    <property type="evidence" value="ECO:0007669"/>
    <property type="project" value="UniProtKB-EC"/>
</dbReference>
<reference evidence="12" key="2">
    <citation type="journal article" date="2020" name="Data Brief">
        <title>Transcriptome dataset of Babesia bovis life stages within vertebrate and invertebrate hosts.</title>
        <authorList>
            <person name="Ueti M.W."/>
            <person name="Johnson W.C."/>
            <person name="Kappmeyer L.S."/>
            <person name="Herndon D.R."/>
            <person name="Mousel M.R."/>
            <person name="Reif K.E."/>
            <person name="Taus N.S."/>
            <person name="Ifeonu O.O."/>
            <person name="Silva J.C."/>
            <person name="Suarez C.E."/>
            <person name="Brayton K.A."/>
        </authorList>
    </citation>
    <scope>NUCLEOTIDE SEQUENCE [LARGE SCALE GENOMIC DNA]</scope>
</reference>
<feature type="region of interest" description="Disordered" evidence="8">
    <location>
        <begin position="2411"/>
        <end position="2442"/>
    </location>
</feature>
<feature type="compositionally biased region" description="Acidic residues" evidence="8">
    <location>
        <begin position="2536"/>
        <end position="2547"/>
    </location>
</feature>
<dbReference type="Pfam" id="PF06025">
    <property type="entry name" value="DUF913"/>
    <property type="match status" value="1"/>
</dbReference>
<keyword evidence="5 7" id="KW-0833">Ubl conjugation pathway</keyword>
<keyword evidence="12" id="KW-1185">Reference proteome</keyword>
<evidence type="ECO:0000256" key="8">
    <source>
        <dbReference type="SAM" id="MobiDB-lite"/>
    </source>
</evidence>
<dbReference type="OMA" id="RKQEFNH"/>
<dbReference type="Gene3D" id="3.30.2160.10">
    <property type="entry name" value="Hect, E3 ligase catalytic domain"/>
    <property type="match status" value="1"/>
</dbReference>
<comment type="caution">
    <text evidence="11">The sequence shown here is derived from an EMBL/GenBank/DDBJ whole genome shotgun (WGS) entry which is preliminary data.</text>
</comment>
<dbReference type="InterPro" id="IPR025527">
    <property type="entry name" value="HUWE1/Rev1_UBM"/>
</dbReference>
<sequence>MKIGVPRGDNYKLVLAGLQLTQRDYIELLTTCSIEELSIHLESFTQWVWEKSDILCWAPVLNRFDDIFRSYLDPFRTYMKGENDSILSFYNVDLLSLVRTVLKASVMIVENCTSKSVYNSVDLLISFLDDVDPDIVFLSTKLLCVYFSRQRRNTTPKDVPEVSARIALLSQSPFPDATCHVYKTVSKSNDHCSAERTSVSELSENFASVSYSDVIDYYVAQNEYYLKTDSYVEIGQDVTRGHESSKLRIPVIDILNIYDDTLSMKTSSPPNTEGHEKLMADVLAWKNSLSTESDLYQHMLKTLRLIMKKNKIEACYFAELKYKFCKVYSLYFPYLQRRLVDIRICALICMVIMNNTSYTQFLNYNPSFLHEITQMIRRHEELERSTMVILTELLSAMVYDGLHCKTLANLFGLNMPHGIFSKVLKHYLRHPFENIPLPPLLRFKSPEDTKEYASMTDLWNHDNPQRSSDMHEEGLVDLQLKGRVVSTQAHLAEWDSSVRVMCENGMSAMQYEEDSMRILLQLLVVFYTFISYHGCSNALTNTSVIEAIVNFIRIRDPIYLPVVIYLVQVLETLLDYNQTVSRIFRKDLKIYHVFISRIQFDMHYIEESAAFENVETESVHWPVGWKIPQTTDIRTLRSYWLSIGHVSARRFLLKTLVRNIDTSARSISGRSESHDYDIFAPDGAIIPIINSIFKNPPKYGLSVYSFAVNLVSDCLGDDPILQEDLHRLEVMPALMNSITPDNLKSEECLHVIPTAVCDVLLHRSGCEYMKKHDYEPILTLIDIIPNKDFVLFDRFGEVASTVGMSLDSIVRNHEDASVFIIRRIVKIMHELVKEASTFPPFVPQDSVQCEKSYEVYMHEFRTNPPEITLDMLRSLDDTDGHEFFADRISHLGKCLSTFLCYPPTLSRFIANDGMTFVYQLCSLPCLPPLSMLVYSQHPLAIVLKFVLSQAKPPCISYIHSLCRPYLLQPTSYKIPQTHQDFVKNLQYMCMFQGISYTLYLIHRDNSTFYETCCSGQFQLGATVLSRCDMHITISAYLRRLITELPYLMKTFFMSTNEGDLETFFILSGKHTPHEHPQLKAYKLFSRDTKDAPPSPEATFSANDLFWSSQFAYAYSNPNPAYSGSISYEVSNDCFKMNTEVCRLSIVTCKAILYALTGTLNKSFRFVSSSNTCMINFIANHLYSLSLLCISILNSSPSMENFASGSSMFLEGMDCTNTARFVAEAMEMIYKLFVEDRKDGSLFMLSFIVFARMSGIQYVRDVFDYVCVMYLGCGLALALRNNPDLVPENVLGNCLKGNPRNIMLVVDTLSSYDARKIKYTMDILGRSIHICLGFFGKICNPKTLLRFRTEADIFAYTYSSAFCNLIPEDNATMHSLLTSSVVSIGSACWEWLQFIGSIESPVPGNSAASMHFYISAKVIGSLLKVHVYVLDFFSESRQEALKAHWDAANALKMDGTANARFNSDGRSATARRVRRQRRTVHGTHVSVDPNDDRRAYNLEEVRSTLIDMGFLDNDITRALDHCGYTDVSVLADWLLDHAEVGIPSATPNNTSHTNESITIDASHDMPPRQSNIEGISGPFNSLNIFPIDCHYADVSDDLWSFPSFHKFRLELDADFTKLRDDMRENYVRIVLVLSTKMSTSLPLIFDYLLRACSLPIPLTTSLKSTTAFDSSQNQNIIDLFNFIYNDLDSIYSSISTLTLPTNRDELLSLFCPVTFMEEVDKYVALESTVFSGKPILDSEYNADVARLHERLLGLFYILAHLIGGRESYSSLLLKNLKNPIDVILGLIEVFQKLRYEALKSGILTFAGIGIKPTLPGIAISLPEWCMHNELPRTQNKEKSHYKPKVEYGLIKHGFIRNTDIPQLSCTPPFFTYAMICISELLKKYSLIGLSNALSSSMDLSKHIEILSATKNVPYISRSTQHKLVTTSISILECFPGADSDLVFSLLSILDGLTEVYSNVIELLQYKRLPPQENYPAHFNRRIDVSDIVGGDSLSILLTIPRSGQCKGMLKMIANIILHCMENPIVLREAIEKCIVSLLSNNESEPVALSTLVEKVFPFTKKDPVNLLEILQRLCVLTLEEGVTNVDLSSASITLRSSSRISSLLSSNTDLISPGNIPILEATNKDRINIDSTDLMRGILRLLIVYMQIFCNIHGMTRLGCLNIEGSKPGYPFALTINSLFYLMNTMSYNFPAPFKESRLPKCEFDVPNTPFPWKVNNVNVEDSHLVLLYLIRRIFLMIFSLSKTKSKDGQPRDNEQEAHAIHKLVVSTLDSYTNCILLICSRNIKMCVTMFEELKTLLLFLMGLNAKDCSSPYLTVSICSVCNLLHNMLKLRFEDSFNAEISQESVFQVKKCLSSSFHKLDLNRDGSSILCGAIVRDLVLLTAPNKLGGFAAGRQGECNHFLDGYGNRGDGSGVDISLEVDSDSDDMDETTLSSDEEMTDPDSEELDEYMEDAMDEDIVTDTSDERDVSGSDTDPDEDDSQFDSDSEGISDDSIESGDLDTDDSDASNDVDMALPHQVDENYVSIQHSDSASHSSLDEVDDEEEDDDDAPRIRVVGELNEESHDEPISDVIEDTRPHLNVAEDDNNELLSGYSSSSDFDGFAESMRSSHERGISSTMGNNNVSINIENPNLTLPGAPANGIHIQIEISDTPAAMHYVGPENNTTSVSTLLDRPPQGTTMVSHSVANKNETWAQVGDLHIPPKHPMLPSSKKAAHPPTGYTGEVLNLIASSLPRLQLPRNVPPDSSDHMAEQRGAATAEGSVVEEGNVNVIHPPESNVVVETDTVPSQPDQQSPLPPAYFNTHLDRIATAMGITYNELFSLANMDASVIAELPEELREEIIVQQLSTIDTDALASLSENRQPSSTNIPTVLPTQDSTRYIEALPWSLRSDVYQAIHGNAGNSHSNPFLRNGTEEANLLSALGPVLRSQLFSGAPPDFLDNLVPDIFNTHGSGHNRTTNSEDRPSDSRLADIAREPLMNAHALLSNIASIAELANAENNSDRSGNNQSNQPALTFGVIIEDVGSGNNRGTNVPRTRNSGGLRRLAPSIFRRTADGSGRGMNTNDIFIFEDRRMRQARSPMRTMRTVGHIPQNVDRLDFHLGSSEPFIMGNNGRDGIDERIIQSLPQLFHSFQPHIFNMIDSSARGMNSTLAGMRPVQPETHPRMDSNADVSCDKLLEGVLRVIPHSACESSSNPSAPRPIRLVDICNVSKNEFTESDIIGICKMMYLKEEINKKIYFKLLYNLVASDHSTCNMVLKTFLYIIHTSILSTSHSCVSSIRTDKFFSRFPRLCSSRKWDFPPSHVYGSLPYKHVSFDVKLDSESNQGSDLMGGMGSASGNFSCVDLNPTSASYVSCERVLEQLRSLLIAFPNTMVFFATRISATHSHDNQSSGGGRSKRYKSSDSPTRDDSTVIHTYPIVFLFMATATKLFQSSPKLMHHLLMAIHHLLVQCPSSELHDGMDGSDAIVDTSEHGYSEDAHGSIASGPDNDVVEDSGNASVQTPSHANCTDSWAKTQQEILNTLDTEAVRIFLDIHTSWTHHSHWLQANNAGRETPPRSHMHIVAKILSVLYSSEKHITVVVEFFMNRMSELIQSLSQLLTTAYSQDYKSSEVLFLSTSNNFDDGRDLEHRIGAFVRIVNLVNDMFTEGTKTSNSWDGSASDGNIERLNEFYSELKFDSLWLSLDLALTNLCKSSPLASAADAEMGGTTPLSSGRDKLMDNSAALEQLLFLVPLIEVFMTITQIRVARDYSLDDVSDLDNAMSIVNFDYELPEGNLDFIGVAQKERVSPQKQPWDGEDSALEISPNHLSLIYFTERHSRALNCLIRQTPSLLSNNFIAIVRLAPKCLNFDLKRQYFRQKLKEGRQGMRLETLRINVRREHVFLDSYHQLRLRSGDEMKGKLSVSFGGEEGVDAGGLTREWFNILAKEMFNPNYGLFRREGRKQEFNHPNPLSGINPDHLNFFKFIGRVIGKAVYEGQHIDAYFCRSFYKHMLCRKITPADAQSVDPQFYENLTSINNCRLEDMGLELFFSTEIDEFGKVKVIDLVPDGRNIPVTDENKQKYIELLCRHKVTNGIKDQLDAFMSGFQELIAPELISIFDDKELELLISGIPTIDLRDLRENVEYVGYTDHSDQIVWLWEFLEGLDQNNLAAFLQFVTGTSRVPLGGFKNLMGMRGPQRVSIHRTFGDDRLPSAHTCFNQLDLPAYPSREKLQQKMMQAIVEGKEGFGFI</sequence>
<dbReference type="PROSITE" id="PS50237">
    <property type="entry name" value="HECT"/>
    <property type="match status" value="1"/>
</dbReference>
<feature type="active site" description="Glycyl thioester intermediate" evidence="7">
    <location>
        <position position="4188"/>
    </location>
</feature>
<organism evidence="11 12">
    <name type="scientific">Babesia bovis</name>
    <dbReference type="NCBI Taxonomy" id="5865"/>
    <lineage>
        <taxon>Eukaryota</taxon>
        <taxon>Sar</taxon>
        <taxon>Alveolata</taxon>
        <taxon>Apicomplexa</taxon>
        <taxon>Aconoidasida</taxon>
        <taxon>Piroplasmida</taxon>
        <taxon>Babesiidae</taxon>
        <taxon>Babesia</taxon>
    </lineage>
</organism>
<dbReference type="PANTHER" id="PTHR11254">
    <property type="entry name" value="HECT DOMAIN UBIQUITIN-PROTEIN LIGASE"/>
    <property type="match status" value="1"/>
</dbReference>
<dbReference type="RefSeq" id="XP_001610444.1">
    <property type="nucleotide sequence ID" value="XM_001610394.1"/>
</dbReference>
<evidence type="ECO:0000256" key="6">
    <source>
        <dbReference type="ARBA" id="ARBA00034494"/>
    </source>
</evidence>
<dbReference type="Gene3D" id="1.10.8.10">
    <property type="entry name" value="DNA helicase RuvA subunit, C-terminal domain"/>
    <property type="match status" value="1"/>
</dbReference>
<dbReference type="eggNOG" id="KOG0939">
    <property type="taxonomic scope" value="Eukaryota"/>
</dbReference>
<dbReference type="KEGG" id="bbo:BBOV_IV005150"/>
<protein>
    <recommendedName>
        <fullName evidence="3">HECT-type E3 ubiquitin transferase</fullName>
        <ecNumber evidence="3">2.3.2.26</ecNumber>
    </recommendedName>
</protein>
<dbReference type="GeneID" id="5478678"/>
<reference evidence="11 12" key="1">
    <citation type="journal article" date="2007" name="PLoS Pathog.">
        <title>Genome sequence of Babesia bovis and comparative analysis of apicomplexan hemoprotozoa.</title>
        <authorList>
            <person name="Brayton K.A."/>
            <person name="Lau A.O.T."/>
            <person name="Herndon D.R."/>
            <person name="Hannick L."/>
            <person name="Kappmeyer L.S."/>
            <person name="Berens S.J."/>
            <person name="Bidwell S.L."/>
            <person name="Brown W.C."/>
            <person name="Crabtree J."/>
            <person name="Fadrosh D."/>
            <person name="Feldblum T."/>
            <person name="Forberger H.A."/>
            <person name="Haas B.J."/>
            <person name="Howell J.M."/>
            <person name="Khouri H."/>
            <person name="Koo H."/>
            <person name="Mann D.J."/>
            <person name="Norimine J."/>
            <person name="Paulsen I.T."/>
            <person name="Radune D."/>
            <person name="Ren Q."/>
            <person name="Smith R.K. Jr."/>
            <person name="Suarez C.E."/>
            <person name="White O."/>
            <person name="Wortman J.R."/>
            <person name="Knowles D.P. Jr."/>
            <person name="McElwain T.F."/>
            <person name="Nene V.M."/>
        </authorList>
    </citation>
    <scope>NUCLEOTIDE SEQUENCE [LARGE SCALE GENOMIC DNA]</scope>
    <source>
        <strain evidence="11">T2Bo</strain>
    </source>
</reference>
<evidence type="ECO:0000256" key="4">
    <source>
        <dbReference type="ARBA" id="ARBA00022679"/>
    </source>
</evidence>
<evidence type="ECO:0000256" key="7">
    <source>
        <dbReference type="PROSITE-ProRule" id="PRU00104"/>
    </source>
</evidence>
<dbReference type="FunFam" id="3.90.1750.10:FF:000003">
    <property type="entry name" value="E3 ubiquitin-protein ligase UPL1"/>
    <property type="match status" value="1"/>
</dbReference>
<evidence type="ECO:0000313" key="11">
    <source>
        <dbReference type="EMBL" id="EDO06876.1"/>
    </source>
</evidence>
<dbReference type="GO" id="GO:0000209">
    <property type="term" value="P:protein polyubiquitination"/>
    <property type="evidence" value="ECO:0007669"/>
    <property type="project" value="TreeGrafter"/>
</dbReference>
<dbReference type="FunFam" id="3.30.2160.10:FF:000001">
    <property type="entry name" value="E3 ubiquitin-protein ligase NEDD4-like"/>
    <property type="match status" value="1"/>
</dbReference>
<comment type="pathway">
    <text evidence="2">Protein modification; protein ubiquitination.</text>
</comment>
<dbReference type="Pfam" id="PF06012">
    <property type="entry name" value="DUF908"/>
    <property type="match status" value="1"/>
</dbReference>
<dbReference type="GO" id="GO:0006511">
    <property type="term" value="P:ubiquitin-dependent protein catabolic process"/>
    <property type="evidence" value="ECO:0007669"/>
    <property type="project" value="TreeGrafter"/>
</dbReference>
<dbReference type="STRING" id="5865.A7AQQ7"/>
<feature type="region of interest" description="Disordered" evidence="8">
    <location>
        <begin position="3379"/>
        <end position="3403"/>
    </location>
</feature>
<dbReference type="Pfam" id="PF00632">
    <property type="entry name" value="HECT"/>
    <property type="match status" value="1"/>
</dbReference>
<keyword evidence="4 11" id="KW-0808">Transferase</keyword>
<accession>A7AQQ7</accession>
<dbReference type="InterPro" id="IPR000569">
    <property type="entry name" value="HECT_dom"/>
</dbReference>
<evidence type="ECO:0000256" key="5">
    <source>
        <dbReference type="ARBA" id="ARBA00022786"/>
    </source>
</evidence>
<dbReference type="SMART" id="SM00119">
    <property type="entry name" value="HECTc"/>
    <property type="match status" value="1"/>
</dbReference>
<dbReference type="FunFam" id="3.30.2410.10:FF:000009">
    <property type="entry name" value="Probable E3 ubiquitin-protein ligase HECTD2"/>
    <property type="match status" value="1"/>
</dbReference>
<dbReference type="Gene3D" id="3.90.1750.10">
    <property type="entry name" value="Hect, E3 ligase catalytic domains"/>
    <property type="match status" value="1"/>
</dbReference>
<dbReference type="Pfam" id="PF14377">
    <property type="entry name" value="UBM"/>
    <property type="match status" value="1"/>
</dbReference>
<dbReference type="EC" id="2.3.2.26" evidence="3"/>
<dbReference type="SUPFAM" id="SSF56204">
    <property type="entry name" value="Hect, E3 ligase catalytic domain"/>
    <property type="match status" value="1"/>
</dbReference>
<dbReference type="GO" id="GO:0005737">
    <property type="term" value="C:cytoplasm"/>
    <property type="evidence" value="ECO:0007669"/>
    <property type="project" value="TreeGrafter"/>
</dbReference>
<feature type="compositionally biased region" description="Acidic residues" evidence="8">
    <location>
        <begin position="2472"/>
        <end position="2507"/>
    </location>
</feature>
<feature type="region of interest" description="Disordered" evidence="8">
    <location>
        <begin position="2738"/>
        <end position="2757"/>
    </location>
</feature>
<dbReference type="InterPro" id="IPR035983">
    <property type="entry name" value="Hect_E3_ubiquitin_ligase"/>
</dbReference>
<feature type="region of interest" description="Disordered" evidence="8">
    <location>
        <begin position="2525"/>
        <end position="2549"/>
    </location>
</feature>
<evidence type="ECO:0000256" key="2">
    <source>
        <dbReference type="ARBA" id="ARBA00004906"/>
    </source>
</evidence>
<dbReference type="InParanoid" id="A7AQQ7"/>
<evidence type="ECO:0000256" key="3">
    <source>
        <dbReference type="ARBA" id="ARBA00012485"/>
    </source>
</evidence>
<dbReference type="UniPathway" id="UPA00143"/>
<proteinExistence type="inferred from homology"/>
<dbReference type="Proteomes" id="UP000002173">
    <property type="component" value="Unassembled WGS sequence"/>
</dbReference>